<sequence>MGRLNKSTPFPSREGRGQGGVKEIYFRMFAVFETVLARNTTRSRPLSEGDTHPSIYGDSWIIQGENLWEQLAQQLFDAQILLKYIYLAFNKQQHTKP</sequence>
<gene>
    <name evidence="1" type="ORF">CDAR_558871</name>
</gene>
<protein>
    <submittedName>
        <fullName evidence="1">Uncharacterized protein</fullName>
    </submittedName>
</protein>
<comment type="caution">
    <text evidence="1">The sequence shown here is derived from an EMBL/GenBank/DDBJ whole genome shotgun (WGS) entry which is preliminary data.</text>
</comment>
<proteinExistence type="predicted"/>
<dbReference type="EMBL" id="BPLQ01012291">
    <property type="protein sequence ID" value="GIY64225.1"/>
    <property type="molecule type" value="Genomic_DNA"/>
</dbReference>
<accession>A0AAV4V1X8</accession>
<keyword evidence="2" id="KW-1185">Reference proteome</keyword>
<organism evidence="1 2">
    <name type="scientific">Caerostris darwini</name>
    <dbReference type="NCBI Taxonomy" id="1538125"/>
    <lineage>
        <taxon>Eukaryota</taxon>
        <taxon>Metazoa</taxon>
        <taxon>Ecdysozoa</taxon>
        <taxon>Arthropoda</taxon>
        <taxon>Chelicerata</taxon>
        <taxon>Arachnida</taxon>
        <taxon>Araneae</taxon>
        <taxon>Araneomorphae</taxon>
        <taxon>Entelegynae</taxon>
        <taxon>Araneoidea</taxon>
        <taxon>Araneidae</taxon>
        <taxon>Caerostris</taxon>
    </lineage>
</organism>
<evidence type="ECO:0000313" key="1">
    <source>
        <dbReference type="EMBL" id="GIY64225.1"/>
    </source>
</evidence>
<dbReference type="AlphaFoldDB" id="A0AAV4V1X8"/>
<reference evidence="1 2" key="1">
    <citation type="submission" date="2021-06" db="EMBL/GenBank/DDBJ databases">
        <title>Caerostris darwini draft genome.</title>
        <authorList>
            <person name="Kono N."/>
            <person name="Arakawa K."/>
        </authorList>
    </citation>
    <scope>NUCLEOTIDE SEQUENCE [LARGE SCALE GENOMIC DNA]</scope>
</reference>
<evidence type="ECO:0000313" key="2">
    <source>
        <dbReference type="Proteomes" id="UP001054837"/>
    </source>
</evidence>
<name>A0AAV4V1X8_9ARAC</name>
<dbReference type="Proteomes" id="UP001054837">
    <property type="component" value="Unassembled WGS sequence"/>
</dbReference>